<gene>
    <name evidence="7" type="ORF">DILT_LOCUS13018</name>
</gene>
<protein>
    <submittedName>
        <fullName evidence="7">Uncharacterized protein</fullName>
    </submittedName>
</protein>
<dbReference type="GO" id="GO:0005886">
    <property type="term" value="C:plasma membrane"/>
    <property type="evidence" value="ECO:0007669"/>
    <property type="project" value="TreeGrafter"/>
</dbReference>
<organism evidence="7 8">
    <name type="scientific">Dibothriocephalus latus</name>
    <name type="common">Fish tapeworm</name>
    <name type="synonym">Diphyllobothrium latum</name>
    <dbReference type="NCBI Taxonomy" id="60516"/>
    <lineage>
        <taxon>Eukaryota</taxon>
        <taxon>Metazoa</taxon>
        <taxon>Spiralia</taxon>
        <taxon>Lophotrochozoa</taxon>
        <taxon>Platyhelminthes</taxon>
        <taxon>Cestoda</taxon>
        <taxon>Eucestoda</taxon>
        <taxon>Diphyllobothriidea</taxon>
        <taxon>Diphyllobothriidae</taxon>
        <taxon>Dibothriocephalus</taxon>
    </lineage>
</organism>
<dbReference type="AlphaFoldDB" id="A0A3P7M6B2"/>
<accession>A0A3P7M6B2</accession>
<reference evidence="7 8" key="1">
    <citation type="submission" date="2018-11" db="EMBL/GenBank/DDBJ databases">
        <authorList>
            <consortium name="Pathogen Informatics"/>
        </authorList>
    </citation>
    <scope>NUCLEOTIDE SEQUENCE [LARGE SCALE GENOMIC DNA]</scope>
</reference>
<keyword evidence="3" id="KW-0812">Transmembrane</keyword>
<evidence type="ECO:0000313" key="7">
    <source>
        <dbReference type="EMBL" id="VDN17798.1"/>
    </source>
</evidence>
<evidence type="ECO:0000313" key="8">
    <source>
        <dbReference type="Proteomes" id="UP000281553"/>
    </source>
</evidence>
<keyword evidence="6" id="KW-0325">Glycoprotein</keyword>
<evidence type="ECO:0000256" key="5">
    <source>
        <dbReference type="ARBA" id="ARBA00023136"/>
    </source>
</evidence>
<dbReference type="GO" id="GO:0045879">
    <property type="term" value="P:negative regulation of smoothened signaling pathway"/>
    <property type="evidence" value="ECO:0007669"/>
    <property type="project" value="TreeGrafter"/>
</dbReference>
<keyword evidence="5" id="KW-0472">Membrane</keyword>
<evidence type="ECO:0000256" key="3">
    <source>
        <dbReference type="ARBA" id="ARBA00022692"/>
    </source>
</evidence>
<keyword evidence="8" id="KW-1185">Reference proteome</keyword>
<comment type="similarity">
    <text evidence="2">Belongs to the patched family.</text>
</comment>
<evidence type="ECO:0000256" key="6">
    <source>
        <dbReference type="ARBA" id="ARBA00023180"/>
    </source>
</evidence>
<dbReference type="Proteomes" id="UP000281553">
    <property type="component" value="Unassembled WGS sequence"/>
</dbReference>
<sequence>MRELYRAISDLPGVSLNGQRVWLDAMADWLETVQAAFDRDRNLGHISSTGFWTANASALGVLGLRLIVQTNHGLQLDRIITARLVTNRIVDPTGFNIFLRVWRNHDILNYTGPPCVIFPDPGLGHDLRLFTPTAVGGGPHDLSPIRPAVPTEYVQTSFFASGYATVESQIELVKVVFTKIKFSLLLSAPKNHLETSYPIFDTPQHSQYLLLHCLTATGLVG</sequence>
<dbReference type="OrthoDB" id="5873834at2759"/>
<comment type="subcellular location">
    <subcellularLocation>
        <location evidence="1">Membrane</location>
        <topology evidence="1">Multi-pass membrane protein</topology>
    </subcellularLocation>
</comment>
<name>A0A3P7M6B2_DIBLA</name>
<evidence type="ECO:0000256" key="1">
    <source>
        <dbReference type="ARBA" id="ARBA00004141"/>
    </source>
</evidence>
<dbReference type="EMBL" id="UYRU01068529">
    <property type="protein sequence ID" value="VDN17798.1"/>
    <property type="molecule type" value="Genomic_DNA"/>
</dbReference>
<keyword evidence="4" id="KW-1133">Transmembrane helix</keyword>
<proteinExistence type="inferred from homology"/>
<evidence type="ECO:0000256" key="4">
    <source>
        <dbReference type="ARBA" id="ARBA00022989"/>
    </source>
</evidence>
<dbReference type="GO" id="GO:0005119">
    <property type="term" value="F:smoothened binding"/>
    <property type="evidence" value="ECO:0007669"/>
    <property type="project" value="TreeGrafter"/>
</dbReference>
<dbReference type="GO" id="GO:0008158">
    <property type="term" value="F:hedgehog receptor activity"/>
    <property type="evidence" value="ECO:0007669"/>
    <property type="project" value="TreeGrafter"/>
</dbReference>
<dbReference type="GO" id="GO:0097108">
    <property type="term" value="F:hedgehog family protein binding"/>
    <property type="evidence" value="ECO:0007669"/>
    <property type="project" value="TreeGrafter"/>
</dbReference>
<dbReference type="PANTHER" id="PTHR46022:SF1">
    <property type="entry name" value="PROTEIN PATCHED"/>
    <property type="match status" value="1"/>
</dbReference>
<evidence type="ECO:0000256" key="2">
    <source>
        <dbReference type="ARBA" id="ARBA00005585"/>
    </source>
</evidence>
<dbReference type="PANTHER" id="PTHR46022">
    <property type="entry name" value="PROTEIN PATCHED"/>
    <property type="match status" value="1"/>
</dbReference>